<reference evidence="1 2" key="1">
    <citation type="journal article" date="2019" name="Philos. Trans. R. Soc. Lond., B, Biol. Sci.">
        <title>Ant behaviour and brain gene expression of defending hosts depend on the ecological success of the intruding social parasite.</title>
        <authorList>
            <person name="Kaur R."/>
            <person name="Stoldt M."/>
            <person name="Jongepier E."/>
            <person name="Feldmeyer B."/>
            <person name="Menzel F."/>
            <person name="Bornberg-Bauer E."/>
            <person name="Foitzik S."/>
        </authorList>
    </citation>
    <scope>NUCLEOTIDE SEQUENCE [LARGE SCALE GENOMIC DNA]</scope>
    <source>
        <tissue evidence="1">Whole body</tissue>
    </source>
</reference>
<dbReference type="AlphaFoldDB" id="A0A4S2J9Y8"/>
<dbReference type="EMBL" id="QBLH01003980">
    <property type="protein sequence ID" value="TGZ31900.1"/>
    <property type="molecule type" value="Genomic_DNA"/>
</dbReference>
<proteinExistence type="predicted"/>
<keyword evidence="2" id="KW-1185">Reference proteome</keyword>
<evidence type="ECO:0000313" key="1">
    <source>
        <dbReference type="EMBL" id="TGZ31900.1"/>
    </source>
</evidence>
<sequence length="114" mass="12847">MPPVLKCHSFNAQYINDNCENKRVAALNYCLLNQGGKLRARVYLTALLRRANHANYKLECLRLLVLVKLPTPKPRRMTNDVLSAKNSDISDNSAADLSYRERLQDAVVAAKFAT</sequence>
<evidence type="ECO:0000313" key="2">
    <source>
        <dbReference type="Proteomes" id="UP000310200"/>
    </source>
</evidence>
<dbReference type="Proteomes" id="UP000310200">
    <property type="component" value="Unassembled WGS sequence"/>
</dbReference>
<comment type="caution">
    <text evidence="1">The sequence shown here is derived from an EMBL/GenBank/DDBJ whole genome shotgun (WGS) entry which is preliminary data.</text>
</comment>
<gene>
    <name evidence="1" type="ORF">DBV15_01219</name>
</gene>
<name>A0A4S2J9Y8_9HYME</name>
<organism evidence="1 2">
    <name type="scientific">Temnothorax longispinosus</name>
    <dbReference type="NCBI Taxonomy" id="300112"/>
    <lineage>
        <taxon>Eukaryota</taxon>
        <taxon>Metazoa</taxon>
        <taxon>Ecdysozoa</taxon>
        <taxon>Arthropoda</taxon>
        <taxon>Hexapoda</taxon>
        <taxon>Insecta</taxon>
        <taxon>Pterygota</taxon>
        <taxon>Neoptera</taxon>
        <taxon>Endopterygota</taxon>
        <taxon>Hymenoptera</taxon>
        <taxon>Apocrita</taxon>
        <taxon>Aculeata</taxon>
        <taxon>Formicoidea</taxon>
        <taxon>Formicidae</taxon>
        <taxon>Myrmicinae</taxon>
        <taxon>Temnothorax</taxon>
    </lineage>
</organism>
<protein>
    <submittedName>
        <fullName evidence="1">Uncharacterized protein</fullName>
    </submittedName>
</protein>
<accession>A0A4S2J9Y8</accession>
<feature type="non-terminal residue" evidence="1">
    <location>
        <position position="114"/>
    </location>
</feature>